<feature type="compositionally biased region" description="Basic and acidic residues" evidence="1">
    <location>
        <begin position="72"/>
        <end position="83"/>
    </location>
</feature>
<evidence type="ECO:0000256" key="1">
    <source>
        <dbReference type="SAM" id="MobiDB-lite"/>
    </source>
</evidence>
<evidence type="ECO:0000313" key="3">
    <source>
        <dbReference type="Proteomes" id="UP000054321"/>
    </source>
</evidence>
<keyword evidence="3" id="KW-1185">Reference proteome</keyword>
<dbReference type="OrthoDB" id="3552010at2759"/>
<organism evidence="2 3">
    <name type="scientific">Oidiodendron maius (strain Zn)</name>
    <dbReference type="NCBI Taxonomy" id="913774"/>
    <lineage>
        <taxon>Eukaryota</taxon>
        <taxon>Fungi</taxon>
        <taxon>Dikarya</taxon>
        <taxon>Ascomycota</taxon>
        <taxon>Pezizomycotina</taxon>
        <taxon>Leotiomycetes</taxon>
        <taxon>Leotiomycetes incertae sedis</taxon>
        <taxon>Myxotrichaceae</taxon>
        <taxon>Oidiodendron</taxon>
    </lineage>
</organism>
<evidence type="ECO:0000313" key="2">
    <source>
        <dbReference type="EMBL" id="KIM98081.1"/>
    </source>
</evidence>
<reference evidence="3" key="2">
    <citation type="submission" date="2015-01" db="EMBL/GenBank/DDBJ databases">
        <title>Evolutionary Origins and Diversification of the Mycorrhizal Mutualists.</title>
        <authorList>
            <consortium name="DOE Joint Genome Institute"/>
            <consortium name="Mycorrhizal Genomics Consortium"/>
            <person name="Kohler A."/>
            <person name="Kuo A."/>
            <person name="Nagy L.G."/>
            <person name="Floudas D."/>
            <person name="Copeland A."/>
            <person name="Barry K.W."/>
            <person name="Cichocki N."/>
            <person name="Veneault-Fourrey C."/>
            <person name="LaButti K."/>
            <person name="Lindquist E.A."/>
            <person name="Lipzen A."/>
            <person name="Lundell T."/>
            <person name="Morin E."/>
            <person name="Murat C."/>
            <person name="Riley R."/>
            <person name="Ohm R."/>
            <person name="Sun H."/>
            <person name="Tunlid A."/>
            <person name="Henrissat B."/>
            <person name="Grigoriev I.V."/>
            <person name="Hibbett D.S."/>
            <person name="Martin F."/>
        </authorList>
    </citation>
    <scope>NUCLEOTIDE SEQUENCE [LARGE SCALE GENOMIC DNA]</scope>
    <source>
        <strain evidence="3">Zn</strain>
    </source>
</reference>
<feature type="compositionally biased region" description="Polar residues" evidence="1">
    <location>
        <begin position="61"/>
        <end position="70"/>
    </location>
</feature>
<dbReference type="InParanoid" id="A0A0C3H6J7"/>
<feature type="compositionally biased region" description="Low complexity" evidence="1">
    <location>
        <begin position="39"/>
        <end position="52"/>
    </location>
</feature>
<reference evidence="2 3" key="1">
    <citation type="submission" date="2014-04" db="EMBL/GenBank/DDBJ databases">
        <authorList>
            <consortium name="DOE Joint Genome Institute"/>
            <person name="Kuo A."/>
            <person name="Martino E."/>
            <person name="Perotto S."/>
            <person name="Kohler A."/>
            <person name="Nagy L.G."/>
            <person name="Floudas D."/>
            <person name="Copeland A."/>
            <person name="Barry K.W."/>
            <person name="Cichocki N."/>
            <person name="Veneault-Fourrey C."/>
            <person name="LaButti K."/>
            <person name="Lindquist E.A."/>
            <person name="Lipzen A."/>
            <person name="Lundell T."/>
            <person name="Morin E."/>
            <person name="Murat C."/>
            <person name="Sun H."/>
            <person name="Tunlid A."/>
            <person name="Henrissat B."/>
            <person name="Grigoriev I.V."/>
            <person name="Hibbett D.S."/>
            <person name="Martin F."/>
            <person name="Nordberg H.P."/>
            <person name="Cantor M.N."/>
            <person name="Hua S.X."/>
        </authorList>
    </citation>
    <scope>NUCLEOTIDE SEQUENCE [LARGE SCALE GENOMIC DNA]</scope>
    <source>
        <strain evidence="2 3">Zn</strain>
    </source>
</reference>
<dbReference type="HOGENOM" id="CLU_351276_0_0_1"/>
<accession>A0A0C3H6J7</accession>
<gene>
    <name evidence="2" type="ORF">OIDMADRAFT_31991</name>
</gene>
<protein>
    <submittedName>
        <fullName evidence="2">Uncharacterized protein</fullName>
    </submittedName>
</protein>
<dbReference type="AlphaFoldDB" id="A0A0C3H6J7"/>
<name>A0A0C3H6J7_OIDMZ</name>
<dbReference type="Proteomes" id="UP000054321">
    <property type="component" value="Unassembled WGS sequence"/>
</dbReference>
<dbReference type="EMBL" id="KN832881">
    <property type="protein sequence ID" value="KIM98081.1"/>
    <property type="molecule type" value="Genomic_DNA"/>
</dbReference>
<feature type="compositionally biased region" description="Polar residues" evidence="1">
    <location>
        <begin position="118"/>
        <end position="134"/>
    </location>
</feature>
<feature type="compositionally biased region" description="Basic and acidic residues" evidence="1">
    <location>
        <begin position="98"/>
        <end position="109"/>
    </location>
</feature>
<feature type="compositionally biased region" description="Basic and acidic residues" evidence="1">
    <location>
        <begin position="261"/>
        <end position="272"/>
    </location>
</feature>
<feature type="compositionally biased region" description="Polar residues" evidence="1">
    <location>
        <begin position="203"/>
        <end position="215"/>
    </location>
</feature>
<feature type="region of interest" description="Disordered" evidence="1">
    <location>
        <begin position="1"/>
        <end position="215"/>
    </location>
</feature>
<feature type="compositionally biased region" description="Pro residues" evidence="1">
    <location>
        <begin position="188"/>
        <end position="201"/>
    </location>
</feature>
<feature type="region of interest" description="Disordered" evidence="1">
    <location>
        <begin position="253"/>
        <end position="277"/>
    </location>
</feature>
<feature type="region of interest" description="Disordered" evidence="1">
    <location>
        <begin position="374"/>
        <end position="398"/>
    </location>
</feature>
<feature type="compositionally biased region" description="Polar residues" evidence="1">
    <location>
        <begin position="376"/>
        <end position="398"/>
    </location>
</feature>
<proteinExistence type="predicted"/>
<sequence>MEPTDPGISNSPTHDAERRRSVRIASRVNIQHTDQSREQNNQSNTSIQQSTTRPKIILHVNRQNHQNPDQGNLDKDSEYRDVNMVDSTNEPPRKIRRSRGDTTARHSRDPVGPAEGSGFNSAVGASTKHSTSMGSAAATIGRGDRSGYTGPPMAPSPSHQQSAVLGRRETHNQGSQSARTEGRRVPGMPTPMPRSDTPPPSFDMSNPYSAFSQQPAIPQRRPLVTAGPSTLPTSLPSLPSDEALTEALQGSVQSQDVEGEAQAKADHRDPSWRHPWGIPIEPLPPALARYIPARERASNMMENMRSAQANDESEEFHGLDEHIPLGDHPLDLEFVQSWMDLQREQENEAPNYMESEENYIAGLAEIDNFYGDSRSIPYQSPSSGVQPAATNTGSAAPSIQIAGTNSQSALSNTQAAFSNTQPSAPNTYSAASSIHSTLQAGDTNVFPEYPYGFDLPVPNPTTNQAVKQASVGNALMLLTDQAEALVSQGADDEDVRRASLAASIMGSLVSENAKVQMAKAKGKGPAHQQPLHNYQPQPEFKDLALGRVKVGKVSPTGQPTCTFCKYPCDWGISEDRFRLPEEASSGSCHGCSNPNVGSFYDEFTTILQSRTDQASKDALEKVQKEVMGPELLIERGPKVYSATDGTDITKFMGPMFCKSCPWGQIDVEKVRICDTHRDEKFAIIKHRCHQEFHQIGYAMPGEEISADKLRGMNMNDAEDRVRDDVAQHHELNAKHKAYRRCMICTNHATDVCAGCPLRLCGTCVAFLKNLCKGYLDNLFYHYERDHLRNDAFLLRSDGGGF</sequence>